<organism evidence="1 2">
    <name type="scientific">Puia dinghuensis</name>
    <dbReference type="NCBI Taxonomy" id="1792502"/>
    <lineage>
        <taxon>Bacteria</taxon>
        <taxon>Pseudomonadati</taxon>
        <taxon>Bacteroidota</taxon>
        <taxon>Chitinophagia</taxon>
        <taxon>Chitinophagales</taxon>
        <taxon>Chitinophagaceae</taxon>
        <taxon>Puia</taxon>
    </lineage>
</organism>
<keyword evidence="2" id="KW-1185">Reference proteome</keyword>
<accession>A0A8J2XS57</accession>
<dbReference type="AlphaFoldDB" id="A0A8J2XS57"/>
<protein>
    <submittedName>
        <fullName evidence="1">Uncharacterized protein</fullName>
    </submittedName>
</protein>
<evidence type="ECO:0000313" key="1">
    <source>
        <dbReference type="EMBL" id="GGA92650.1"/>
    </source>
</evidence>
<reference evidence="1" key="2">
    <citation type="submission" date="2020-09" db="EMBL/GenBank/DDBJ databases">
        <authorList>
            <person name="Sun Q."/>
            <person name="Zhou Y."/>
        </authorList>
    </citation>
    <scope>NUCLEOTIDE SEQUENCE</scope>
    <source>
        <strain evidence="1">CGMCC 1.15448</strain>
    </source>
</reference>
<reference evidence="1" key="1">
    <citation type="journal article" date="2014" name="Int. J. Syst. Evol. Microbiol.">
        <title>Complete genome sequence of Corynebacterium casei LMG S-19264T (=DSM 44701T), isolated from a smear-ripened cheese.</title>
        <authorList>
            <consortium name="US DOE Joint Genome Institute (JGI-PGF)"/>
            <person name="Walter F."/>
            <person name="Albersmeier A."/>
            <person name="Kalinowski J."/>
            <person name="Ruckert C."/>
        </authorList>
    </citation>
    <scope>NUCLEOTIDE SEQUENCE</scope>
    <source>
        <strain evidence="1">CGMCC 1.15448</strain>
    </source>
</reference>
<dbReference type="Proteomes" id="UP000607559">
    <property type="component" value="Unassembled WGS sequence"/>
</dbReference>
<evidence type="ECO:0000313" key="2">
    <source>
        <dbReference type="Proteomes" id="UP000607559"/>
    </source>
</evidence>
<sequence length="76" mass="8550">MKRASFIGKIGKYDVYESNGKGKAGNAPSETKSIQVRLYDGPDAYLLRKSFSYTIADPLARNKALEKARKYCQENQ</sequence>
<dbReference type="RefSeq" id="WP_188930093.1">
    <property type="nucleotide sequence ID" value="NZ_BMJC01000001.1"/>
</dbReference>
<dbReference type="EMBL" id="BMJC01000001">
    <property type="protein sequence ID" value="GGA92650.1"/>
    <property type="molecule type" value="Genomic_DNA"/>
</dbReference>
<proteinExistence type="predicted"/>
<name>A0A8J2XS57_9BACT</name>
<comment type="caution">
    <text evidence="1">The sequence shown here is derived from an EMBL/GenBank/DDBJ whole genome shotgun (WGS) entry which is preliminary data.</text>
</comment>
<gene>
    <name evidence="1" type="ORF">GCM10011511_15050</name>
</gene>